<dbReference type="RefSeq" id="WP_103918266.1">
    <property type="nucleotide sequence ID" value="NZ_FMSV02000001.1"/>
</dbReference>
<evidence type="ECO:0000256" key="4">
    <source>
        <dbReference type="SAM" id="Coils"/>
    </source>
</evidence>
<feature type="repeat" description="TPR" evidence="3">
    <location>
        <begin position="236"/>
        <end position="269"/>
    </location>
</feature>
<accession>A0A1H6F4Z0</accession>
<dbReference type="InterPro" id="IPR011990">
    <property type="entry name" value="TPR-like_helical_dom_sf"/>
</dbReference>
<dbReference type="PANTHER" id="PTHR44943:SF8">
    <property type="entry name" value="TPR REPEAT-CONTAINING PROTEIN MJ0263"/>
    <property type="match status" value="1"/>
</dbReference>
<dbReference type="SUPFAM" id="SSF48452">
    <property type="entry name" value="TPR-like"/>
    <property type="match status" value="3"/>
</dbReference>
<evidence type="ECO:0000256" key="2">
    <source>
        <dbReference type="ARBA" id="ARBA00022803"/>
    </source>
</evidence>
<dbReference type="Pfam" id="PF13432">
    <property type="entry name" value="TPR_16"/>
    <property type="match status" value="3"/>
</dbReference>
<protein>
    <submittedName>
        <fullName evidence="6">Tetratricopeptide repeat protein</fullName>
    </submittedName>
</protein>
<feature type="coiled-coil region" evidence="4">
    <location>
        <begin position="187"/>
        <end position="214"/>
    </location>
</feature>
<dbReference type="PANTHER" id="PTHR44943">
    <property type="entry name" value="CELLULOSE SYNTHASE OPERON PROTEIN C"/>
    <property type="match status" value="1"/>
</dbReference>
<dbReference type="OrthoDB" id="9809392at2"/>
<dbReference type="Gene3D" id="1.25.40.10">
    <property type="entry name" value="Tetratricopeptide repeat domain"/>
    <property type="match status" value="5"/>
</dbReference>
<keyword evidence="4" id="KW-0175">Coiled coil</keyword>
<gene>
    <name evidence="6" type="ORF">MBHS_00001</name>
</gene>
<keyword evidence="1" id="KW-0677">Repeat</keyword>
<organism evidence="6 7">
    <name type="scientific">Candidatus Venteria ishoeyi</name>
    <dbReference type="NCBI Taxonomy" id="1899563"/>
    <lineage>
        <taxon>Bacteria</taxon>
        <taxon>Pseudomonadati</taxon>
        <taxon>Pseudomonadota</taxon>
        <taxon>Gammaproteobacteria</taxon>
        <taxon>Thiotrichales</taxon>
        <taxon>Thiotrichaceae</taxon>
        <taxon>Venteria</taxon>
    </lineage>
</organism>
<dbReference type="InterPro" id="IPR051685">
    <property type="entry name" value="Ycf3/AcsC/BcsC/TPR_MFPF"/>
</dbReference>
<dbReference type="EMBL" id="FMSV02000001">
    <property type="protein sequence ID" value="SEH04156.1"/>
    <property type="molecule type" value="Genomic_DNA"/>
</dbReference>
<evidence type="ECO:0000313" key="7">
    <source>
        <dbReference type="Proteomes" id="UP000236724"/>
    </source>
</evidence>
<feature type="repeat" description="TPR" evidence="3">
    <location>
        <begin position="44"/>
        <end position="77"/>
    </location>
</feature>
<dbReference type="SMART" id="SM00028">
    <property type="entry name" value="TPR"/>
    <property type="match status" value="12"/>
</dbReference>
<evidence type="ECO:0000256" key="3">
    <source>
        <dbReference type="PROSITE-ProRule" id="PRU00339"/>
    </source>
</evidence>
<feature type="region of interest" description="Disordered" evidence="5">
    <location>
        <begin position="738"/>
        <end position="786"/>
    </location>
</feature>
<keyword evidence="2 3" id="KW-0802">TPR repeat</keyword>
<dbReference type="PROSITE" id="PS50005">
    <property type="entry name" value="TPR"/>
    <property type="match status" value="3"/>
</dbReference>
<dbReference type="InterPro" id="IPR019734">
    <property type="entry name" value="TPR_rpt"/>
</dbReference>
<keyword evidence="7" id="KW-1185">Reference proteome</keyword>
<evidence type="ECO:0000256" key="1">
    <source>
        <dbReference type="ARBA" id="ARBA00022737"/>
    </source>
</evidence>
<dbReference type="Proteomes" id="UP000236724">
    <property type="component" value="Unassembled WGS sequence"/>
</dbReference>
<proteinExistence type="predicted"/>
<sequence length="786" mass="89813">MSKRTFKKHQARKAHAKKLLDEGKTAEAIRAYQELLTQNPPHADQLYYQLGKALFTDEQWQAAAETYQQALNKNPKMAVAAIGFGDAAVKLKVYPEAEKAYIHALEIDASLAPQTAYSLKYFADSLSADKQYEMAYKIYENALGLNADIQEAVIQAFQALYTLLKQENKIDLAQKIRNRVEEIQPGILDAENHIAEVEDEYAEEETRAEKLLEEGQTAEAIHIYQELLEKNPPHAAELYCQLGEALLSDEQWKQATDAYLQALNINPKMAVASIGFGDAAVKLKAYPEAEKAYVHALEADASFAPQIAYSLKHFADSLLADKQYEIAYKTYENALGLNAEIQEEIIQAFQVLYNVLKQENKTDLSQRIRKKLEEIQLDAPDIKNNVKEPEGRHTENEVQAKKLLDEGKTTEAIHAYQELLAQNPSHADQLYYQLGEALFLDEQWKASADAYSQALNINPNMATASIGFGDAAVELKVYPEAEKAYLHALEADATLTPQIAYSFKCFADNLLDDKQYELAYKAYERALNLDNEMQEEITHELQGLYETLIQDNQIYLAQRVSGKIEKIHQGIFNIENEIAEPEKTDEDNEINADEVDENELLLLQLHQTQEELESLFLKNNTLEEQLKQVRTERDEQAAQLKQVRTERDEQAAQLKQVRTERDEQAAQLKQVRTERDEQAAQLKQVRTERDEQAAQLKQVRTERDEQAAQLKQVRTERDEQAAQLKQVRTERDEQAAQLKQVRTERDEQAAQLKQVRTERDEQAAQLKQVRTERDKQASLATEQQKN</sequence>
<reference evidence="6 7" key="1">
    <citation type="submission" date="2016-10" db="EMBL/GenBank/DDBJ databases">
        <authorList>
            <person name="de Groot N.N."/>
        </authorList>
    </citation>
    <scope>NUCLEOTIDE SEQUENCE [LARGE SCALE GENOMIC DNA]</scope>
    <source>
        <strain evidence="6">MBHS1</strain>
    </source>
</reference>
<dbReference type="AlphaFoldDB" id="A0A1H6F4Z0"/>
<name>A0A1H6F4Z0_9GAMM</name>
<feature type="repeat" description="TPR" evidence="3">
    <location>
        <begin position="428"/>
        <end position="461"/>
    </location>
</feature>
<evidence type="ECO:0000313" key="6">
    <source>
        <dbReference type="EMBL" id="SEH04156.1"/>
    </source>
</evidence>
<evidence type="ECO:0000256" key="5">
    <source>
        <dbReference type="SAM" id="MobiDB-lite"/>
    </source>
</evidence>